<comment type="caution">
    <text evidence="2">The sequence shown here is derived from an EMBL/GenBank/DDBJ whole genome shotgun (WGS) entry which is preliminary data.</text>
</comment>
<protein>
    <recommendedName>
        <fullName evidence="1">NB-ARC domain-containing protein</fullName>
    </recommendedName>
</protein>
<sequence>MASILDALDSVTRSMPRFEGYMRLYPERGPLRRALYNIYCHFLDFCVDTVRFLRHGLFSELHLGILLYPQLAFHEKNALGCHAHCQPICGSAVTRRAFSVPRARNTRFFGRTVELNQLKDNLAPDPHQQRSCVLHGMTGVGKSQVALQFCYTRRNDFAHIIWVEAEDEMRLAETFSKIPHKAGSASIHHTSAILSHIEAAQDWLAEHQSWLLVFDNADSAILLKRYWPKCLHGSILVTTQNRSLAHCDWITSEVPLELLNDDDGAGLLLKHLPMKKPGRATTSPNDDMKTARKISQAVSGLPLLLAHIAGCVADGDILLEDALQGLNRSWSEEGHVFDILTPETAVSRSERNVNRGFNVALHLNKLPPAAMAVLRIMSLFSAHCIPQELLSEDSQELKLSFLRITNTVQFCREIRVPLVSRHLVEFHGPVEDGTAFYWIHPLLQEKVLRDMKRSPALLQQTFDQAVALLTRVLPEFPELMVPAIDQWPLHQRYAPHVQRLEEVFSRLESLHRHHSPKSRFEFAKLLVGTGYYLYEARLAKTGLRILKTGGSICEQLRSATPRVRWFFGPKGTKERVSVTRQDIAKFEAASLQISWAIIANTQGLKGRQKAMECMTEVLQLRKDYAARSCGSEDSFLGQVLLANAHNDMACQLIDAGMYSEAEGHIALSETIKQGLQQDLPPFEYAEPMKNLAIIKLGQGKVDEGLQLSRRASDMLRKDGPDDAAYTNFRFIYGTCLMSAGRVAEALAVFEEDCRLCRQIFGDTSAYTRNNLYAKALALYQMGQLKEARSTITNCIGDPDDSFWPRECIIRAEYLHSLILEALDEPEQAMGLKRAALDQLGDLLVFSSPPGINADTTKLHDMKKEGLAFLVDHAVHFEAGRFTLHQ</sequence>
<proteinExistence type="predicted"/>
<dbReference type="SUPFAM" id="SSF48452">
    <property type="entry name" value="TPR-like"/>
    <property type="match status" value="1"/>
</dbReference>
<dbReference type="AlphaFoldDB" id="A0AAJ0B489"/>
<evidence type="ECO:0000313" key="3">
    <source>
        <dbReference type="Proteomes" id="UP001239445"/>
    </source>
</evidence>
<evidence type="ECO:0000313" key="2">
    <source>
        <dbReference type="EMBL" id="KAK1750108.1"/>
    </source>
</evidence>
<dbReference type="InterPro" id="IPR002182">
    <property type="entry name" value="NB-ARC"/>
</dbReference>
<dbReference type="InterPro" id="IPR011990">
    <property type="entry name" value="TPR-like_helical_dom_sf"/>
</dbReference>
<evidence type="ECO:0000259" key="1">
    <source>
        <dbReference type="Pfam" id="PF00931"/>
    </source>
</evidence>
<name>A0AAJ0B489_9PEZI</name>
<dbReference type="PANTHER" id="PTHR35205:SF1">
    <property type="entry name" value="ZU5 DOMAIN-CONTAINING PROTEIN"/>
    <property type="match status" value="1"/>
</dbReference>
<dbReference type="Gene3D" id="3.40.50.300">
    <property type="entry name" value="P-loop containing nucleotide triphosphate hydrolases"/>
    <property type="match status" value="1"/>
</dbReference>
<dbReference type="EMBL" id="MU839849">
    <property type="protein sequence ID" value="KAK1750108.1"/>
    <property type="molecule type" value="Genomic_DNA"/>
</dbReference>
<feature type="domain" description="NB-ARC" evidence="1">
    <location>
        <begin position="114"/>
        <end position="270"/>
    </location>
</feature>
<dbReference type="PANTHER" id="PTHR35205">
    <property type="entry name" value="NB-ARC AND TPR DOMAIN PROTEIN"/>
    <property type="match status" value="1"/>
</dbReference>
<dbReference type="Pfam" id="PF00931">
    <property type="entry name" value="NB-ARC"/>
    <property type="match status" value="1"/>
</dbReference>
<dbReference type="GO" id="GO:0043531">
    <property type="term" value="F:ADP binding"/>
    <property type="evidence" value="ECO:0007669"/>
    <property type="project" value="InterPro"/>
</dbReference>
<accession>A0AAJ0B489</accession>
<keyword evidence="3" id="KW-1185">Reference proteome</keyword>
<organism evidence="2 3">
    <name type="scientific">Echria macrotheca</name>
    <dbReference type="NCBI Taxonomy" id="438768"/>
    <lineage>
        <taxon>Eukaryota</taxon>
        <taxon>Fungi</taxon>
        <taxon>Dikarya</taxon>
        <taxon>Ascomycota</taxon>
        <taxon>Pezizomycotina</taxon>
        <taxon>Sordariomycetes</taxon>
        <taxon>Sordariomycetidae</taxon>
        <taxon>Sordariales</taxon>
        <taxon>Schizotheciaceae</taxon>
        <taxon>Echria</taxon>
    </lineage>
</organism>
<dbReference type="InterPro" id="IPR027417">
    <property type="entry name" value="P-loop_NTPase"/>
</dbReference>
<dbReference type="SUPFAM" id="SSF52540">
    <property type="entry name" value="P-loop containing nucleoside triphosphate hydrolases"/>
    <property type="match status" value="1"/>
</dbReference>
<gene>
    <name evidence="2" type="ORF">QBC47DRAFT_353907</name>
</gene>
<reference evidence="2" key="1">
    <citation type="submission" date="2023-06" db="EMBL/GenBank/DDBJ databases">
        <title>Genome-scale phylogeny and comparative genomics of the fungal order Sordariales.</title>
        <authorList>
            <consortium name="Lawrence Berkeley National Laboratory"/>
            <person name="Hensen N."/>
            <person name="Bonometti L."/>
            <person name="Westerberg I."/>
            <person name="Brannstrom I.O."/>
            <person name="Guillou S."/>
            <person name="Cros-Aarteil S."/>
            <person name="Calhoun S."/>
            <person name="Haridas S."/>
            <person name="Kuo A."/>
            <person name="Mondo S."/>
            <person name="Pangilinan J."/>
            <person name="Riley R."/>
            <person name="Labutti K."/>
            <person name="Andreopoulos B."/>
            <person name="Lipzen A."/>
            <person name="Chen C."/>
            <person name="Yanf M."/>
            <person name="Daum C."/>
            <person name="Ng V."/>
            <person name="Clum A."/>
            <person name="Steindorff A."/>
            <person name="Ohm R."/>
            <person name="Martin F."/>
            <person name="Silar P."/>
            <person name="Natvig D."/>
            <person name="Lalanne C."/>
            <person name="Gautier V."/>
            <person name="Ament-Velasquez S.L."/>
            <person name="Kruys A."/>
            <person name="Hutchinson M.I."/>
            <person name="Powell A.J."/>
            <person name="Barry K."/>
            <person name="Miller A.N."/>
            <person name="Grigoriev I.V."/>
            <person name="Debuchy R."/>
            <person name="Gladieux P."/>
            <person name="Thoren M.H."/>
            <person name="Johannesson H."/>
        </authorList>
    </citation>
    <scope>NUCLEOTIDE SEQUENCE</scope>
    <source>
        <strain evidence="2">PSN4</strain>
    </source>
</reference>
<dbReference type="Gene3D" id="1.25.40.10">
    <property type="entry name" value="Tetratricopeptide repeat domain"/>
    <property type="match status" value="1"/>
</dbReference>
<dbReference type="Proteomes" id="UP001239445">
    <property type="component" value="Unassembled WGS sequence"/>
</dbReference>